<dbReference type="InterPro" id="IPR039421">
    <property type="entry name" value="Type_1_exporter"/>
</dbReference>
<feature type="domain" description="ABC transmembrane type-1" evidence="10">
    <location>
        <begin position="19"/>
        <end position="297"/>
    </location>
</feature>
<dbReference type="InterPro" id="IPR027417">
    <property type="entry name" value="P-loop_NTPase"/>
</dbReference>
<feature type="transmembrane region" description="Helical" evidence="8">
    <location>
        <begin position="236"/>
        <end position="260"/>
    </location>
</feature>
<evidence type="ECO:0000256" key="8">
    <source>
        <dbReference type="SAM" id="Phobius"/>
    </source>
</evidence>
<dbReference type="STRING" id="1577792.QX51_09835"/>
<proteinExistence type="predicted"/>
<dbReference type="GO" id="GO:0005524">
    <property type="term" value="F:ATP binding"/>
    <property type="evidence" value="ECO:0007669"/>
    <property type="project" value="UniProtKB-KW"/>
</dbReference>
<evidence type="ECO:0000256" key="4">
    <source>
        <dbReference type="ARBA" id="ARBA00022741"/>
    </source>
</evidence>
<feature type="transmembrane region" description="Helical" evidence="8">
    <location>
        <begin position="130"/>
        <end position="148"/>
    </location>
</feature>
<dbReference type="GO" id="GO:0005737">
    <property type="term" value="C:cytoplasm"/>
    <property type="evidence" value="ECO:0007669"/>
    <property type="project" value="UniProtKB-ARBA"/>
</dbReference>
<keyword evidence="6 8" id="KW-1133">Transmembrane helix</keyword>
<keyword evidence="4" id="KW-0547">Nucleotide-binding</keyword>
<dbReference type="SUPFAM" id="SSF90123">
    <property type="entry name" value="ABC transporter transmembrane region"/>
    <property type="match status" value="1"/>
</dbReference>
<evidence type="ECO:0000313" key="11">
    <source>
        <dbReference type="EMBL" id="KHS57118.1"/>
    </source>
</evidence>
<evidence type="ECO:0008006" key="13">
    <source>
        <dbReference type="Google" id="ProtNLM"/>
    </source>
</evidence>
<evidence type="ECO:0000313" key="12">
    <source>
        <dbReference type="Proteomes" id="UP000031189"/>
    </source>
</evidence>
<evidence type="ECO:0000256" key="2">
    <source>
        <dbReference type="ARBA" id="ARBA00022448"/>
    </source>
</evidence>
<dbReference type="Proteomes" id="UP000031189">
    <property type="component" value="Unassembled WGS sequence"/>
</dbReference>
<keyword evidence="12" id="KW-1185">Reference proteome</keyword>
<comment type="caution">
    <text evidence="11">The sequence shown here is derived from an EMBL/GenBank/DDBJ whole genome shotgun (WGS) entry which is preliminary data.</text>
</comment>
<evidence type="ECO:0000256" key="7">
    <source>
        <dbReference type="ARBA" id="ARBA00023136"/>
    </source>
</evidence>
<evidence type="ECO:0000256" key="5">
    <source>
        <dbReference type="ARBA" id="ARBA00022840"/>
    </source>
</evidence>
<keyword evidence="3 8" id="KW-0812">Transmembrane</keyword>
<dbReference type="PROSITE" id="PS50929">
    <property type="entry name" value="ABC_TM1F"/>
    <property type="match status" value="1"/>
</dbReference>
<keyword evidence="7 8" id="KW-0472">Membrane</keyword>
<dbReference type="Gene3D" id="1.20.1560.10">
    <property type="entry name" value="ABC transporter type 1, transmembrane domain"/>
    <property type="match status" value="1"/>
</dbReference>
<dbReference type="AlphaFoldDB" id="A0A0B3VWD6"/>
<sequence>MKTLWQYTLKYKYQFLCRIITISLVALASICFDFLMGFIVDIFASGDSSKFTTITVASITLIVIMFLTEYIDGLVMSSYIKNTVNYLRTDIFSKVINKDIKDFSLDNSGKYISILYNDIKIIEDSFFNNLFQVISCIISFTISLVVLFSISPSIVIFISIFGVLGFIIPNALSKKLVVQKNEYSENLQQVTSITKDLFSGFEVIKGFNISKKINEIFSNASNNVETSKKKYSVLEAIIRGFSLSFSVTIYLGVLLLGGYLMYKQSITVGTAIIIIQLSTHIVGPVKLSISLINQIRSVSLIADKIETILEDTKDSFENTNLNNFVDSIEIKNLDFSYNEERKALDNINLSIDKNKKYAIVGESGSGKSTLIKLLMRYYNDYEGSILLDNNDLKNIYSSDLYKNMSMIQQNVFMFDDSIKENIRLYSNHTDDDIINACERSGLTKLIDKLPEGINSLVGENGNKLSGGEKQRIAIARALINNTQILILDESTSALDNETAYNLEHSLLNLDDLTLITVTHKLIKGILINYDEIIVMKNGKIIEKGSFNDLLNQKGYFYSLYTIQNDSLVV</sequence>
<name>A0A0B3VWD6_9FIRM</name>
<accession>A0A0B3VWD6</accession>
<feature type="transmembrane region" description="Helical" evidence="8">
    <location>
        <begin position="51"/>
        <end position="71"/>
    </location>
</feature>
<keyword evidence="5" id="KW-0067">ATP-binding</keyword>
<evidence type="ECO:0000256" key="3">
    <source>
        <dbReference type="ARBA" id="ARBA00022692"/>
    </source>
</evidence>
<organism evidence="11 12">
    <name type="scientific">Terrisporobacter othiniensis</name>
    <dbReference type="NCBI Taxonomy" id="1577792"/>
    <lineage>
        <taxon>Bacteria</taxon>
        <taxon>Bacillati</taxon>
        <taxon>Bacillota</taxon>
        <taxon>Clostridia</taxon>
        <taxon>Peptostreptococcales</taxon>
        <taxon>Peptostreptococcaceae</taxon>
        <taxon>Terrisporobacter</taxon>
    </lineage>
</organism>
<dbReference type="PANTHER" id="PTHR43394:SF1">
    <property type="entry name" value="ATP-BINDING CASSETTE SUB-FAMILY B MEMBER 10, MITOCHONDRIAL"/>
    <property type="match status" value="1"/>
</dbReference>
<dbReference type="InterPro" id="IPR003439">
    <property type="entry name" value="ABC_transporter-like_ATP-bd"/>
</dbReference>
<dbReference type="GO" id="GO:0005886">
    <property type="term" value="C:plasma membrane"/>
    <property type="evidence" value="ECO:0007669"/>
    <property type="project" value="UniProtKB-SubCell"/>
</dbReference>
<evidence type="ECO:0000259" key="9">
    <source>
        <dbReference type="PROSITE" id="PS50893"/>
    </source>
</evidence>
<dbReference type="InterPro" id="IPR011527">
    <property type="entry name" value="ABC1_TM_dom"/>
</dbReference>
<feature type="transmembrane region" description="Helical" evidence="8">
    <location>
        <begin position="154"/>
        <end position="172"/>
    </location>
</feature>
<gene>
    <name evidence="11" type="ORF">QX51_09835</name>
</gene>
<dbReference type="RefSeq" id="WP_039679744.1">
    <property type="nucleotide sequence ID" value="NZ_JAXECK010000016.1"/>
</dbReference>
<dbReference type="GO" id="GO:0016887">
    <property type="term" value="F:ATP hydrolysis activity"/>
    <property type="evidence" value="ECO:0007669"/>
    <property type="project" value="InterPro"/>
</dbReference>
<dbReference type="Gene3D" id="3.40.50.300">
    <property type="entry name" value="P-loop containing nucleotide triphosphate hydrolases"/>
    <property type="match status" value="1"/>
</dbReference>
<evidence type="ECO:0000259" key="10">
    <source>
        <dbReference type="PROSITE" id="PS50929"/>
    </source>
</evidence>
<dbReference type="Pfam" id="PF00664">
    <property type="entry name" value="ABC_membrane"/>
    <property type="match status" value="1"/>
</dbReference>
<comment type="subcellular location">
    <subcellularLocation>
        <location evidence="1">Cell membrane</location>
        <topology evidence="1">Multi-pass membrane protein</topology>
    </subcellularLocation>
</comment>
<dbReference type="GO" id="GO:0015421">
    <property type="term" value="F:ABC-type oligopeptide transporter activity"/>
    <property type="evidence" value="ECO:0007669"/>
    <property type="project" value="TreeGrafter"/>
</dbReference>
<evidence type="ECO:0000256" key="6">
    <source>
        <dbReference type="ARBA" id="ARBA00022989"/>
    </source>
</evidence>
<dbReference type="PROSITE" id="PS50893">
    <property type="entry name" value="ABC_TRANSPORTER_2"/>
    <property type="match status" value="1"/>
</dbReference>
<dbReference type="SMART" id="SM00382">
    <property type="entry name" value="AAA"/>
    <property type="match status" value="1"/>
</dbReference>
<dbReference type="EMBL" id="JWHR01000091">
    <property type="protein sequence ID" value="KHS57118.1"/>
    <property type="molecule type" value="Genomic_DNA"/>
</dbReference>
<dbReference type="OrthoDB" id="95687at2"/>
<dbReference type="FunFam" id="3.40.50.300:FF:000604">
    <property type="entry name" value="ABC transporter B family member 28"/>
    <property type="match status" value="1"/>
</dbReference>
<dbReference type="InterPro" id="IPR036640">
    <property type="entry name" value="ABC1_TM_sf"/>
</dbReference>
<dbReference type="Pfam" id="PF00005">
    <property type="entry name" value="ABC_tran"/>
    <property type="match status" value="1"/>
</dbReference>
<feature type="domain" description="ABC transporter" evidence="9">
    <location>
        <begin position="328"/>
        <end position="562"/>
    </location>
</feature>
<protein>
    <recommendedName>
        <fullName evidence="13">ABC transporter ATP-binding protein</fullName>
    </recommendedName>
</protein>
<evidence type="ECO:0000256" key="1">
    <source>
        <dbReference type="ARBA" id="ARBA00004651"/>
    </source>
</evidence>
<feature type="transmembrane region" description="Helical" evidence="8">
    <location>
        <begin position="15"/>
        <end position="39"/>
    </location>
</feature>
<dbReference type="InterPro" id="IPR003593">
    <property type="entry name" value="AAA+_ATPase"/>
</dbReference>
<dbReference type="PROSITE" id="PS00211">
    <property type="entry name" value="ABC_TRANSPORTER_1"/>
    <property type="match status" value="1"/>
</dbReference>
<dbReference type="PANTHER" id="PTHR43394">
    <property type="entry name" value="ATP-DEPENDENT PERMEASE MDL1, MITOCHONDRIAL"/>
    <property type="match status" value="1"/>
</dbReference>
<dbReference type="InterPro" id="IPR017871">
    <property type="entry name" value="ABC_transporter-like_CS"/>
</dbReference>
<reference evidence="11 12" key="1">
    <citation type="submission" date="2014-12" db="EMBL/GenBank/DDBJ databases">
        <title>Draft genome sequence of Terrisporobacter sp. 08-306576, isolated from the blood culture of a bacteremia patient.</title>
        <authorList>
            <person name="Lund L.C."/>
            <person name="Sydenham T.V."/>
            <person name="Hogh S.V."/>
            <person name="Skov M.N."/>
            <person name="Kemp M."/>
            <person name="Justesen U.S."/>
        </authorList>
    </citation>
    <scope>NUCLEOTIDE SEQUENCE [LARGE SCALE GENOMIC DNA]</scope>
    <source>
        <strain evidence="11 12">08-306576</strain>
    </source>
</reference>
<dbReference type="SUPFAM" id="SSF52540">
    <property type="entry name" value="P-loop containing nucleoside triphosphate hydrolases"/>
    <property type="match status" value="1"/>
</dbReference>
<keyword evidence="2" id="KW-0813">Transport</keyword>